<evidence type="ECO:0000313" key="3">
    <source>
        <dbReference type="EMBL" id="GGE18290.1"/>
    </source>
</evidence>
<reference evidence="3" key="2">
    <citation type="submission" date="2020-09" db="EMBL/GenBank/DDBJ databases">
        <authorList>
            <person name="Sun Q."/>
            <person name="Zhou Y."/>
        </authorList>
    </citation>
    <scope>NUCLEOTIDE SEQUENCE</scope>
    <source>
        <strain evidence="3">CGMCC 1.15367</strain>
    </source>
</reference>
<reference evidence="3" key="1">
    <citation type="journal article" date="2014" name="Int. J. Syst. Evol. Microbiol.">
        <title>Complete genome sequence of Corynebacterium casei LMG S-19264T (=DSM 44701T), isolated from a smear-ripened cheese.</title>
        <authorList>
            <consortium name="US DOE Joint Genome Institute (JGI-PGF)"/>
            <person name="Walter F."/>
            <person name="Albersmeier A."/>
            <person name="Kalinowski J."/>
            <person name="Ruckert C."/>
        </authorList>
    </citation>
    <scope>NUCLEOTIDE SEQUENCE</scope>
    <source>
        <strain evidence="3">CGMCC 1.15367</strain>
    </source>
</reference>
<dbReference type="GO" id="GO:0006354">
    <property type="term" value="P:DNA-templated transcription elongation"/>
    <property type="evidence" value="ECO:0007669"/>
    <property type="project" value="InterPro"/>
</dbReference>
<feature type="domain" description="NusG-like N-terminal" evidence="2">
    <location>
        <begin position="7"/>
        <end position="110"/>
    </location>
</feature>
<dbReference type="Proteomes" id="UP000644699">
    <property type="component" value="Unassembled WGS sequence"/>
</dbReference>
<dbReference type="SUPFAM" id="SSF82679">
    <property type="entry name" value="N-utilization substance G protein NusG, N-terminal domain"/>
    <property type="match status" value="1"/>
</dbReference>
<evidence type="ECO:0000256" key="1">
    <source>
        <dbReference type="ARBA" id="ARBA00023163"/>
    </source>
</evidence>
<dbReference type="InterPro" id="IPR006645">
    <property type="entry name" value="NGN-like_dom"/>
</dbReference>
<keyword evidence="4" id="KW-1185">Reference proteome</keyword>
<sequence>MTSDQPSWYVVRTNPRCEERAAAGLHAAGFHVHLPRGVKLVRRRHMRTKQSVRFPLLTGYLFAGLSRDTPWFYDLRKVDGVAKILGREMTDDEGRQERYVRIRADVVDEFRTLELAGAFSEKDVDGEGEDVPHSFEPGDRVVVTKGRLSGIEFVFDDYFGRHAAKVVGQMLGSHRFIEVPLASLAKAA</sequence>
<evidence type="ECO:0000313" key="4">
    <source>
        <dbReference type="Proteomes" id="UP000644699"/>
    </source>
</evidence>
<dbReference type="RefSeq" id="WP_188911956.1">
    <property type="nucleotide sequence ID" value="NZ_BMIQ01000008.1"/>
</dbReference>
<dbReference type="AlphaFoldDB" id="A0A916ZY14"/>
<evidence type="ECO:0000259" key="2">
    <source>
        <dbReference type="Pfam" id="PF02357"/>
    </source>
</evidence>
<organism evidence="3 4">
    <name type="scientific">Aureimonas endophytica</name>
    <dbReference type="NCBI Taxonomy" id="2027858"/>
    <lineage>
        <taxon>Bacteria</taxon>
        <taxon>Pseudomonadati</taxon>
        <taxon>Pseudomonadota</taxon>
        <taxon>Alphaproteobacteria</taxon>
        <taxon>Hyphomicrobiales</taxon>
        <taxon>Aurantimonadaceae</taxon>
        <taxon>Aureimonas</taxon>
    </lineage>
</organism>
<name>A0A916ZY14_9HYPH</name>
<accession>A0A916ZY14</accession>
<dbReference type="Gene3D" id="3.30.70.940">
    <property type="entry name" value="NusG, N-terminal domain"/>
    <property type="match status" value="1"/>
</dbReference>
<comment type="caution">
    <text evidence="3">The sequence shown here is derived from an EMBL/GenBank/DDBJ whole genome shotgun (WGS) entry which is preliminary data.</text>
</comment>
<proteinExistence type="predicted"/>
<dbReference type="EMBL" id="BMIQ01000008">
    <property type="protein sequence ID" value="GGE18290.1"/>
    <property type="molecule type" value="Genomic_DNA"/>
</dbReference>
<keyword evidence="1" id="KW-0804">Transcription</keyword>
<dbReference type="InterPro" id="IPR036735">
    <property type="entry name" value="NGN_dom_sf"/>
</dbReference>
<gene>
    <name evidence="3" type="ORF">GCM10011390_41820</name>
</gene>
<dbReference type="Pfam" id="PF02357">
    <property type="entry name" value="NusG"/>
    <property type="match status" value="1"/>
</dbReference>
<protein>
    <recommendedName>
        <fullName evidence="2">NusG-like N-terminal domain-containing protein</fullName>
    </recommendedName>
</protein>